<feature type="region of interest" description="Disordered" evidence="1">
    <location>
        <begin position="1022"/>
        <end position="1094"/>
    </location>
</feature>
<feature type="compositionally biased region" description="Polar residues" evidence="1">
    <location>
        <begin position="1033"/>
        <end position="1044"/>
    </location>
</feature>
<proteinExistence type="predicted"/>
<comment type="caution">
    <text evidence="2">The sequence shown here is derived from an EMBL/GenBank/DDBJ whole genome shotgun (WGS) entry which is preliminary data.</text>
</comment>
<feature type="region of interest" description="Disordered" evidence="1">
    <location>
        <begin position="827"/>
        <end position="876"/>
    </location>
</feature>
<protein>
    <submittedName>
        <fullName evidence="2">Uncharacterized protein</fullName>
    </submittedName>
</protein>
<evidence type="ECO:0000313" key="3">
    <source>
        <dbReference type="Proteomes" id="UP001415857"/>
    </source>
</evidence>
<dbReference type="PANTHER" id="PTHR31267">
    <property type="entry name" value="DENTIN SIALOPHOSPHOPROTEIN-LIKE PROTEIN"/>
    <property type="match status" value="1"/>
</dbReference>
<feature type="compositionally biased region" description="Polar residues" evidence="1">
    <location>
        <begin position="670"/>
        <end position="688"/>
    </location>
</feature>
<feature type="compositionally biased region" description="Polar residues" evidence="1">
    <location>
        <begin position="396"/>
        <end position="406"/>
    </location>
</feature>
<name>A0AAP0N7G1_LIQFO</name>
<feature type="region of interest" description="Disordered" evidence="1">
    <location>
        <begin position="643"/>
        <end position="701"/>
    </location>
</feature>
<dbReference type="Proteomes" id="UP001415857">
    <property type="component" value="Unassembled WGS sequence"/>
</dbReference>
<feature type="region of interest" description="Disordered" evidence="1">
    <location>
        <begin position="572"/>
        <end position="591"/>
    </location>
</feature>
<feature type="compositionally biased region" description="Polar residues" evidence="1">
    <location>
        <begin position="575"/>
        <end position="591"/>
    </location>
</feature>
<dbReference type="EMBL" id="JBBPBK010000118">
    <property type="protein sequence ID" value="KAK9266510.1"/>
    <property type="molecule type" value="Genomic_DNA"/>
</dbReference>
<feature type="compositionally biased region" description="Polar residues" evidence="1">
    <location>
        <begin position="643"/>
        <end position="661"/>
    </location>
</feature>
<evidence type="ECO:0000256" key="1">
    <source>
        <dbReference type="SAM" id="MobiDB-lite"/>
    </source>
</evidence>
<feature type="region of interest" description="Disordered" evidence="1">
    <location>
        <begin position="396"/>
        <end position="415"/>
    </location>
</feature>
<sequence length="1644" mass="180482">MPHPHQWQQSGFNDVQLLQQHIMFKKLQELQRQQQLQQLGDARQQNSINQLSAITKQAAGGQFPPLINGTPLHDTSQMFMNRVQRGASTAVQGVPNGLMFSQEQGQALRSMGRVSQQLDVSLYGTPIANARGNLNQYSHFQGISNDRANLMTKASGNQTQKPVMQSSAFSNSILGDHCTVSPEQVFMASGAFISKPGFQGKNLFGQVPIQGLHGGNLLENFQHTLQKNASEQEFNGRQERTGWPGLVQEKPTQISPSQGLVPLDPLEEKILFNTDDNIWDASFPRRTEQDTGRFGNTMEHTDYLNSFPSIQSGSWSALMQSAVAEASSSDTGLQEEWSGLTFQNMELSADNQPSNFMDSGKQQADCVDNNLQSVSSLSSKPFSVFNDSNMSSSFPGFQHSGIQFSSEQRDGLHRDSPHELIQQSPRSAGNWLEFNPQQMPPIEERQQVQPVAHLENAWSSQTYEHSESEAHQQSRSSYDQQRNKSNGRNIESLSSSGNATLNICNDENAVDTCWKTNVTMHKERNSDGCLWKTDGNHGASIFSNSIVGLEQIQSHADTTLVNREVPQKNFAAVPKSSTTKADQETSQQVPDSHQFDYMKHGDVSVQHRGDERMGNEQHELRNGPQVLDNSYNGAREAYVKRQNSYQRENSNDSYNSIASQHKITERESSENVWSNASDSQRVARNYQNSSSQGSQGLTNCEQGNFGQSKLIDNVSNSAMDLEKEHFPEFQGNFKASEDVPSIGNLGSNISASFDKLVGLYGPNFTAQTSHGSQNMLELLHKVDHSRGDSYGTNFGSPDCNPLSQESKAETPDAFVARLYNHSSASQGFGLRLAPPSQRPPNSNLIFPSPSSPQAASNLKSRHANHEVGEKGQTWLAPPSSLQSLTALHESSQREPWDVKSGVIGQTGIRTSHLNMQGIFPTANASGPSYLRSHLHGQHMSNAPVVFQSSQASLPGTASRLPPFNLAPSQDTSGPNCVNTFGQQFSVSEAVPVTQPSVLSGMSRQGGLSTRPHNVWTNIPTQRLSSGAEPHRVPSTNPSNNSLETASWAPQELNDQNSQNGGNGSLELGACSTNQQGFDYGEEQPGKERSQQQISSEILDPASQTGVLSQGQASVAKHLSDATALASGSSVVRLHQQDISGVRHADNQPVTASVKDLDAFGHSLKPSHVFHQNYSLLHQVQARNNVESDPSGRVSMRYNGVDGDLDVQQVTATPGQQSLYRYDTRVRNPTDQELNAASRLNSFPSGVTKTLSFLSEAREDKTLKASSQPVLRDIPPQEMVTFGRSDSQSHSGSSNVASTRTEYSQISLQMANSWFRHYGNFKNGQMLPMYDARIAKTAAERFSLGKPSENFPLHTSMEQVNAADASQVGSVWASTAVPSVASEQLSTPCVFPSDETDQSLAVARPKKRKTAASELLPWHKQVTQGSQRLQNISMAELEWAEATNRLIEKVEDESELIEDGLPMLRPKKRLILTTQLLHQLICPAPAAILSADATSNYDSMAFIVAKLALGDACSLTSCPRSDYCVPPDNNNLMSEKLKTSEGIGDQYFSKVMEEFNDRTKKLENDLLSLDKRVSVVDIRVECLELEKFSVINRFAKFHIRGQAEAAETSSSCGTAATAQRMFPQRYVTALPMPRTLPEGMQCISL</sequence>
<accession>A0AAP0N7G1</accession>
<dbReference type="PANTHER" id="PTHR31267:SF2">
    <property type="entry name" value="EXPRESSED PROTEIN"/>
    <property type="match status" value="1"/>
</dbReference>
<feature type="compositionally biased region" description="Polar residues" evidence="1">
    <location>
        <begin position="473"/>
        <end position="498"/>
    </location>
</feature>
<keyword evidence="3" id="KW-1185">Reference proteome</keyword>
<feature type="region of interest" description="Disordered" evidence="1">
    <location>
        <begin position="460"/>
        <end position="498"/>
    </location>
</feature>
<organism evidence="2 3">
    <name type="scientific">Liquidambar formosana</name>
    <name type="common">Formosan gum</name>
    <dbReference type="NCBI Taxonomy" id="63359"/>
    <lineage>
        <taxon>Eukaryota</taxon>
        <taxon>Viridiplantae</taxon>
        <taxon>Streptophyta</taxon>
        <taxon>Embryophyta</taxon>
        <taxon>Tracheophyta</taxon>
        <taxon>Spermatophyta</taxon>
        <taxon>Magnoliopsida</taxon>
        <taxon>eudicotyledons</taxon>
        <taxon>Gunneridae</taxon>
        <taxon>Pentapetalae</taxon>
        <taxon>Saxifragales</taxon>
        <taxon>Altingiaceae</taxon>
        <taxon>Liquidambar</taxon>
    </lineage>
</organism>
<evidence type="ECO:0000313" key="2">
    <source>
        <dbReference type="EMBL" id="KAK9266510.1"/>
    </source>
</evidence>
<reference evidence="2 3" key="1">
    <citation type="journal article" date="2024" name="Plant J.">
        <title>Genome sequences and population genomics reveal climatic adaptation and genomic divergence between two closely related sweetgum species.</title>
        <authorList>
            <person name="Xu W.Q."/>
            <person name="Ren C.Q."/>
            <person name="Zhang X.Y."/>
            <person name="Comes H.P."/>
            <person name="Liu X.H."/>
            <person name="Li Y.G."/>
            <person name="Kettle C.J."/>
            <person name="Jalonen R."/>
            <person name="Gaisberger H."/>
            <person name="Ma Y.Z."/>
            <person name="Qiu Y.X."/>
        </authorList>
    </citation>
    <scope>NUCLEOTIDE SEQUENCE [LARGE SCALE GENOMIC DNA]</scope>
    <source>
        <strain evidence="2">Hangzhou</strain>
    </source>
</reference>
<gene>
    <name evidence="2" type="ORF">L1049_025286</name>
</gene>
<feature type="region of interest" description="Disordered" evidence="1">
    <location>
        <begin position="997"/>
        <end position="1016"/>
    </location>
</feature>